<dbReference type="EMBL" id="JH159151">
    <property type="protein sequence ID" value="EGZ26925.1"/>
    <property type="molecule type" value="Genomic_DNA"/>
</dbReference>
<dbReference type="RefSeq" id="XP_009514200.1">
    <property type="nucleotide sequence ID" value="XM_009515905.1"/>
</dbReference>
<evidence type="ECO:0000313" key="2">
    <source>
        <dbReference type="EMBL" id="EGZ26925.1"/>
    </source>
</evidence>
<keyword evidence="3" id="KW-1185">Reference proteome</keyword>
<protein>
    <recommendedName>
        <fullName evidence="4">RxLR effector protein</fullName>
    </recommendedName>
</protein>
<dbReference type="GeneID" id="20644532"/>
<proteinExistence type="predicted"/>
<name>G4YET1_PHYSP</name>
<dbReference type="AlphaFoldDB" id="G4YET1"/>
<organism evidence="2 3">
    <name type="scientific">Phytophthora sojae (strain P6497)</name>
    <name type="common">Soybean stem and root rot agent</name>
    <name type="synonym">Phytophthora megasperma f. sp. glycines</name>
    <dbReference type="NCBI Taxonomy" id="1094619"/>
    <lineage>
        <taxon>Eukaryota</taxon>
        <taxon>Sar</taxon>
        <taxon>Stramenopiles</taxon>
        <taxon>Oomycota</taxon>
        <taxon>Peronosporomycetes</taxon>
        <taxon>Peronosporales</taxon>
        <taxon>Peronosporaceae</taxon>
        <taxon>Phytophthora</taxon>
    </lineage>
</organism>
<evidence type="ECO:0008006" key="4">
    <source>
        <dbReference type="Google" id="ProtNLM"/>
    </source>
</evidence>
<dbReference type="InParanoid" id="G4YET1"/>
<sequence length="179" mass="19595">MTYNGEALAIRSHLNSRRTPKTNFHPVMRAYYVLLAAAVALLASSDAVSATTVPKANSDEDGDALTEDSEDEERGTGEVSEKAASTVTKLTKGTSGLNKADDDLAALAAQNAETFKKVMGYAPRSNPKLKWDVIDADNLALFQNIKNWAKQLARDPDYLLWLQYAAWWDDVAEMARKAA</sequence>
<reference evidence="2 3" key="1">
    <citation type="journal article" date="2006" name="Science">
        <title>Phytophthora genome sequences uncover evolutionary origins and mechanisms of pathogenesis.</title>
        <authorList>
            <person name="Tyler B.M."/>
            <person name="Tripathy S."/>
            <person name="Zhang X."/>
            <person name="Dehal P."/>
            <person name="Jiang R.H."/>
            <person name="Aerts A."/>
            <person name="Arredondo F.D."/>
            <person name="Baxter L."/>
            <person name="Bensasson D."/>
            <person name="Beynon J.L."/>
            <person name="Chapman J."/>
            <person name="Damasceno C.M."/>
            <person name="Dorrance A.E."/>
            <person name="Dou D."/>
            <person name="Dickerman A.W."/>
            <person name="Dubchak I.L."/>
            <person name="Garbelotto M."/>
            <person name="Gijzen M."/>
            <person name="Gordon S.G."/>
            <person name="Govers F."/>
            <person name="Grunwald N.J."/>
            <person name="Huang W."/>
            <person name="Ivors K.L."/>
            <person name="Jones R.W."/>
            <person name="Kamoun S."/>
            <person name="Krampis K."/>
            <person name="Lamour K.H."/>
            <person name="Lee M.K."/>
            <person name="McDonald W.H."/>
            <person name="Medina M."/>
            <person name="Meijer H.J."/>
            <person name="Nordberg E.K."/>
            <person name="Maclean D.J."/>
            <person name="Ospina-Giraldo M.D."/>
            <person name="Morris P.F."/>
            <person name="Phuntumart V."/>
            <person name="Putnam N.H."/>
            <person name="Rash S."/>
            <person name="Rose J.K."/>
            <person name="Sakihama Y."/>
            <person name="Salamov A.A."/>
            <person name="Savidor A."/>
            <person name="Scheuring C.F."/>
            <person name="Smith B.M."/>
            <person name="Sobral B.W."/>
            <person name="Terry A."/>
            <person name="Torto-Alalibo T.A."/>
            <person name="Win J."/>
            <person name="Xu Z."/>
            <person name="Zhang H."/>
            <person name="Grigoriev I.V."/>
            <person name="Rokhsar D.S."/>
            <person name="Boore J.L."/>
        </authorList>
    </citation>
    <scope>NUCLEOTIDE SEQUENCE [LARGE SCALE GENOMIC DNA]</scope>
    <source>
        <strain evidence="2 3">P6497</strain>
    </source>
</reference>
<gene>
    <name evidence="2" type="ORF">PHYSODRAFT_320795</name>
</gene>
<dbReference type="KEGG" id="psoj:PHYSODRAFT_320795"/>
<accession>G4YET1</accession>
<dbReference type="Proteomes" id="UP000002640">
    <property type="component" value="Unassembled WGS sequence"/>
</dbReference>
<feature type="region of interest" description="Disordered" evidence="1">
    <location>
        <begin position="50"/>
        <end position="88"/>
    </location>
</feature>
<evidence type="ECO:0000256" key="1">
    <source>
        <dbReference type="SAM" id="MobiDB-lite"/>
    </source>
</evidence>
<evidence type="ECO:0000313" key="3">
    <source>
        <dbReference type="Proteomes" id="UP000002640"/>
    </source>
</evidence>
<feature type="compositionally biased region" description="Acidic residues" evidence="1">
    <location>
        <begin position="59"/>
        <end position="73"/>
    </location>
</feature>